<dbReference type="EMBL" id="DRXE01000206">
    <property type="protein sequence ID" value="HHM68149.1"/>
    <property type="molecule type" value="Genomic_DNA"/>
</dbReference>
<evidence type="ECO:0000313" key="1">
    <source>
        <dbReference type="EMBL" id="HHM68149.1"/>
    </source>
</evidence>
<comment type="caution">
    <text evidence="1">The sequence shown here is derived from an EMBL/GenBank/DDBJ whole genome shotgun (WGS) entry which is preliminary data.</text>
</comment>
<gene>
    <name evidence="1" type="ORF">ENM28_05495</name>
</gene>
<dbReference type="AlphaFoldDB" id="A0A7C5VGD4"/>
<organism evidence="1">
    <name type="scientific">Thermus caliditerrae</name>
    <dbReference type="NCBI Taxonomy" id="1330700"/>
    <lineage>
        <taxon>Bacteria</taxon>
        <taxon>Thermotogati</taxon>
        <taxon>Deinococcota</taxon>
        <taxon>Deinococci</taxon>
        <taxon>Thermales</taxon>
        <taxon>Thermaceae</taxon>
        <taxon>Thermus</taxon>
    </lineage>
</organism>
<sequence length="249" mass="27968">MKWTLFLSEVEGEAREANLLREKLPEAMRVGPRLWLWPGWPEPGEERRAVPFMDHPTYGRTYARPIQRGEGLEALRASPVWPEIEAFLRRRLAAASKEQADEARKTAAALGLEELLREAAEKEVRMKAAAAFLGLVGTPFRRGENGALVVGEDQLILLEDPDEAEAVARAYGWARRHRLVLRPVGRGSQGSPRFFAPILKAHVEDEKAVIPYRGSRKGSAYVALVREGNRVVAQDVDFRVPKRVSLVFI</sequence>
<proteinExistence type="predicted"/>
<protein>
    <submittedName>
        <fullName evidence="1">Uncharacterized protein</fullName>
    </submittedName>
</protein>
<name>A0A7C5VGD4_9DEIN</name>
<reference evidence="1" key="1">
    <citation type="journal article" date="2020" name="mSystems">
        <title>Genome- and Community-Level Interaction Insights into Carbon Utilization and Element Cycling Functions of Hydrothermarchaeota in Hydrothermal Sediment.</title>
        <authorList>
            <person name="Zhou Z."/>
            <person name="Liu Y."/>
            <person name="Xu W."/>
            <person name="Pan J."/>
            <person name="Luo Z.H."/>
            <person name="Li M."/>
        </authorList>
    </citation>
    <scope>NUCLEOTIDE SEQUENCE [LARGE SCALE GENOMIC DNA]</scope>
    <source>
        <strain evidence="1">SpSt-1071</strain>
    </source>
</reference>
<accession>A0A7C5VGD4</accession>